<feature type="binding site" evidence="5 7">
    <location>
        <position position="12"/>
    </location>
    <ligand>
        <name>substrate</name>
    </ligand>
</feature>
<dbReference type="NCBIfam" id="TIGR01740">
    <property type="entry name" value="pyrF"/>
    <property type="match status" value="1"/>
</dbReference>
<comment type="similarity">
    <text evidence="5">Belongs to the OMP decarboxylase family. Type 1 subfamily.</text>
</comment>
<feature type="binding site" evidence="5 7">
    <location>
        <position position="192"/>
    </location>
    <ligand>
        <name>substrate</name>
    </ligand>
</feature>
<evidence type="ECO:0000256" key="4">
    <source>
        <dbReference type="ARBA" id="ARBA00023239"/>
    </source>
</evidence>
<dbReference type="InterPro" id="IPR011060">
    <property type="entry name" value="RibuloseP-bd_barrel"/>
</dbReference>
<comment type="pathway">
    <text evidence="1 5">Pyrimidine metabolism; UMP biosynthesis via de novo pathway; UMP from orotate: step 2/2.</text>
</comment>
<dbReference type="Pfam" id="PF00215">
    <property type="entry name" value="OMPdecase"/>
    <property type="match status" value="1"/>
</dbReference>
<feature type="binding site" evidence="5">
    <location>
        <begin position="60"/>
        <end position="69"/>
    </location>
    <ligand>
        <name>substrate</name>
    </ligand>
</feature>
<name>A0A1Y3GD61_9EURY</name>
<keyword evidence="4 5" id="KW-0456">Lyase</keyword>
<dbReference type="InterPro" id="IPR013785">
    <property type="entry name" value="Aldolase_TIM"/>
</dbReference>
<evidence type="ECO:0000313" key="9">
    <source>
        <dbReference type="EMBL" id="OUJ19177.1"/>
    </source>
</evidence>
<evidence type="ECO:0000256" key="6">
    <source>
        <dbReference type="PIRSR" id="PIRSR614732-1"/>
    </source>
</evidence>
<evidence type="ECO:0000259" key="8">
    <source>
        <dbReference type="SMART" id="SM00934"/>
    </source>
</evidence>
<feature type="active site" description="Proton donor" evidence="5">
    <location>
        <position position="62"/>
    </location>
</feature>
<evidence type="ECO:0000256" key="5">
    <source>
        <dbReference type="HAMAP-Rule" id="MF_01200"/>
    </source>
</evidence>
<comment type="function">
    <text evidence="5">Catalyzes the decarboxylation of orotidine 5'-monophosphate (OMP) to uridine 5'-monophosphate (UMP).</text>
</comment>
<evidence type="ECO:0000256" key="2">
    <source>
        <dbReference type="ARBA" id="ARBA00022793"/>
    </source>
</evidence>
<feature type="active site" description="For OMPdecase activity" evidence="6">
    <location>
        <position position="60"/>
    </location>
</feature>
<dbReference type="InterPro" id="IPR014732">
    <property type="entry name" value="OMPdecase"/>
</dbReference>
<dbReference type="PANTHER" id="PTHR32119">
    <property type="entry name" value="OROTIDINE 5'-PHOSPHATE DECARBOXYLASE"/>
    <property type="match status" value="1"/>
</dbReference>
<feature type="active site" description="For OMPdecase activity" evidence="6">
    <location>
        <position position="62"/>
    </location>
</feature>
<keyword evidence="2 5" id="KW-0210">Decarboxylase</keyword>
<dbReference type="PANTHER" id="PTHR32119:SF2">
    <property type="entry name" value="OROTIDINE 5'-PHOSPHATE DECARBOXYLASE"/>
    <property type="match status" value="1"/>
</dbReference>
<dbReference type="InterPro" id="IPR001754">
    <property type="entry name" value="OMPdeCOase_dom"/>
</dbReference>
<dbReference type="GO" id="GO:0005829">
    <property type="term" value="C:cytosol"/>
    <property type="evidence" value="ECO:0007669"/>
    <property type="project" value="TreeGrafter"/>
</dbReference>
<sequence>MQKNTGLIFAADLENGRRAINITNEISDLIDAVKVNYPIILSNGLQIVEELSRTKTVIADLKIADVPHINRKICRNVFEAGASAVICHGFTGKNSIEACIETANQMYGDVYVVAEMSHPDAERFIHHASKEIINIASQLGADGLIAPANDPKRLQKVRKQSKNMRILSPGVGVQGGGAKTAIQAGADQIIVGRSIYDHREPRQAAEKIVQDIGYTNP</sequence>
<feature type="domain" description="Orotidine 5'-phosphate decarboxylase" evidence="8">
    <location>
        <begin position="6"/>
        <end position="208"/>
    </location>
</feature>
<dbReference type="Gene3D" id="3.20.20.70">
    <property type="entry name" value="Aldolase class I"/>
    <property type="match status" value="1"/>
</dbReference>
<dbReference type="GO" id="GO:0044205">
    <property type="term" value="P:'de novo' UMP biosynthetic process"/>
    <property type="evidence" value="ECO:0007669"/>
    <property type="project" value="UniProtKB-UniRule"/>
</dbReference>
<reference evidence="9 10" key="1">
    <citation type="submission" date="2016-12" db="EMBL/GenBank/DDBJ databases">
        <title>Discovery of methanogenic haloarchaea.</title>
        <authorList>
            <person name="Sorokin D.Y."/>
            <person name="Makarova K.S."/>
            <person name="Abbas B."/>
            <person name="Ferrer M."/>
            <person name="Golyshin P.N."/>
        </authorList>
    </citation>
    <scope>NUCLEOTIDE SEQUENCE [LARGE SCALE GENOMIC DNA]</scope>
    <source>
        <strain evidence="9">AMET1</strain>
    </source>
</reference>
<dbReference type="GO" id="GO:0006207">
    <property type="term" value="P:'de novo' pyrimidine nucleobase biosynthetic process"/>
    <property type="evidence" value="ECO:0007669"/>
    <property type="project" value="InterPro"/>
</dbReference>
<keyword evidence="3 5" id="KW-0665">Pyrimidine biosynthesis</keyword>
<dbReference type="HAMAP" id="MF_01200_A">
    <property type="entry name" value="OMPdecase_type1_A"/>
    <property type="match status" value="1"/>
</dbReference>
<evidence type="ECO:0000256" key="7">
    <source>
        <dbReference type="PIRSR" id="PIRSR614732-2"/>
    </source>
</evidence>
<comment type="catalytic activity">
    <reaction evidence="5">
        <text>orotidine 5'-phosphate + H(+) = UMP + CO2</text>
        <dbReference type="Rhea" id="RHEA:11596"/>
        <dbReference type="ChEBI" id="CHEBI:15378"/>
        <dbReference type="ChEBI" id="CHEBI:16526"/>
        <dbReference type="ChEBI" id="CHEBI:57538"/>
        <dbReference type="ChEBI" id="CHEBI:57865"/>
        <dbReference type="EC" id="4.1.1.23"/>
    </reaction>
</comment>
<evidence type="ECO:0000256" key="1">
    <source>
        <dbReference type="ARBA" id="ARBA00004861"/>
    </source>
</evidence>
<dbReference type="SMART" id="SM00934">
    <property type="entry name" value="OMPdecase"/>
    <property type="match status" value="1"/>
</dbReference>
<dbReference type="InterPro" id="IPR047595">
    <property type="entry name" value="OMPdecase_arc"/>
</dbReference>
<dbReference type="SUPFAM" id="SSF51366">
    <property type="entry name" value="Ribulose-phoshate binding barrel"/>
    <property type="match status" value="1"/>
</dbReference>
<dbReference type="OrthoDB" id="94124at2157"/>
<dbReference type="GO" id="GO:0004590">
    <property type="term" value="F:orotidine-5'-phosphate decarboxylase activity"/>
    <property type="evidence" value="ECO:0007669"/>
    <property type="project" value="UniProtKB-UniRule"/>
</dbReference>
<dbReference type="RefSeq" id="WP_086637207.1">
    <property type="nucleotide sequence ID" value="NZ_MRZU01000003.1"/>
</dbReference>
<dbReference type="UniPathway" id="UPA00070">
    <property type="reaction ID" value="UER00120"/>
</dbReference>
<feature type="binding site" evidence="5 7">
    <location>
        <position position="193"/>
    </location>
    <ligand>
        <name>substrate</name>
    </ligand>
</feature>
<protein>
    <recommendedName>
        <fullName evidence="5">Orotidine 5'-phosphate decarboxylase</fullName>
        <ecNumber evidence="5">4.1.1.23</ecNumber>
    </recommendedName>
    <alternativeName>
        <fullName evidence="5">OMP decarboxylase</fullName>
        <shortName evidence="5">OMPDCase</shortName>
        <shortName evidence="5">OMPdecase</shortName>
    </alternativeName>
</protein>
<accession>A0A1Y3GD61</accession>
<dbReference type="Proteomes" id="UP000195137">
    <property type="component" value="Unassembled WGS sequence"/>
</dbReference>
<proteinExistence type="inferred from homology"/>
<feature type="active site" description="For OMPdecase activity" evidence="6">
    <location>
        <position position="65"/>
    </location>
</feature>
<evidence type="ECO:0000313" key="10">
    <source>
        <dbReference type="Proteomes" id="UP000195137"/>
    </source>
</evidence>
<comment type="subunit">
    <text evidence="5">Homodimer.</text>
</comment>
<dbReference type="EC" id="4.1.1.23" evidence="5"/>
<dbReference type="EMBL" id="MRZU01000003">
    <property type="protein sequence ID" value="OUJ19177.1"/>
    <property type="molecule type" value="Genomic_DNA"/>
</dbReference>
<dbReference type="AlphaFoldDB" id="A0A1Y3GD61"/>
<feature type="binding site" evidence="5">
    <location>
        <begin position="169"/>
        <end position="179"/>
    </location>
    <ligand>
        <name>substrate</name>
    </ligand>
</feature>
<keyword evidence="10" id="KW-1185">Reference proteome</keyword>
<feature type="binding site" evidence="5 7">
    <location>
        <position position="34"/>
    </location>
    <ligand>
        <name>substrate</name>
    </ligand>
</feature>
<evidence type="ECO:0000256" key="3">
    <source>
        <dbReference type="ARBA" id="ARBA00022975"/>
    </source>
</evidence>
<organism evidence="9 10">
    <name type="scientific">Methanonatronarchaeum thermophilum</name>
    <dbReference type="NCBI Taxonomy" id="1927129"/>
    <lineage>
        <taxon>Archaea</taxon>
        <taxon>Methanobacteriati</taxon>
        <taxon>Methanobacteriota</taxon>
        <taxon>Methanonatronarchaeia</taxon>
        <taxon>Methanonatronarchaeales</taxon>
        <taxon>Methanonatronarchaeaceae</taxon>
        <taxon>Methanonatronarchaeum</taxon>
    </lineage>
</organism>
<gene>
    <name evidence="5" type="primary">pyrF</name>
    <name evidence="9" type="ORF">AMET1_0830</name>
</gene>
<comment type="caution">
    <text evidence="9">The sequence shown here is derived from an EMBL/GenBank/DDBJ whole genome shotgun (WGS) entry which is preliminary data.</text>
</comment>
<dbReference type="NCBIfam" id="NF010386">
    <property type="entry name" value="PRK13813.1"/>
    <property type="match status" value="1"/>
</dbReference>
<dbReference type="CDD" id="cd04725">
    <property type="entry name" value="OMP_decarboxylase_like"/>
    <property type="match status" value="1"/>
</dbReference>
<feature type="binding site" evidence="5 7">
    <location>
        <position position="117"/>
    </location>
    <ligand>
        <name>substrate</name>
    </ligand>
</feature>